<protein>
    <submittedName>
        <fullName evidence="2">Uncharacterized protein</fullName>
    </submittedName>
</protein>
<name>A0AAD4VDB8_PRUDU</name>
<reference evidence="2 3" key="1">
    <citation type="journal article" date="2022" name="G3 (Bethesda)">
        <title>Whole-genome sequence and methylome profiling of the almond [Prunus dulcis (Mill.) D.A. Webb] cultivar 'Nonpareil'.</title>
        <authorList>
            <person name="D'Amico-Willman K.M."/>
            <person name="Ouma W.Z."/>
            <person name="Meulia T."/>
            <person name="Sideli G.M."/>
            <person name="Gradziel T.M."/>
            <person name="Fresnedo-Ramirez J."/>
        </authorList>
    </citation>
    <scope>NUCLEOTIDE SEQUENCE [LARGE SCALE GENOMIC DNA]</scope>
    <source>
        <strain evidence="2">Clone GOH B32 T37-40</strain>
    </source>
</reference>
<evidence type="ECO:0000313" key="2">
    <source>
        <dbReference type="EMBL" id="KAI5322788.1"/>
    </source>
</evidence>
<keyword evidence="3" id="KW-1185">Reference proteome</keyword>
<comment type="caution">
    <text evidence="2">The sequence shown here is derived from an EMBL/GenBank/DDBJ whole genome shotgun (WGS) entry which is preliminary data.</text>
</comment>
<accession>A0AAD4VDB8</accession>
<organism evidence="2 3">
    <name type="scientific">Prunus dulcis</name>
    <name type="common">Almond</name>
    <name type="synonym">Amygdalus dulcis</name>
    <dbReference type="NCBI Taxonomy" id="3755"/>
    <lineage>
        <taxon>Eukaryota</taxon>
        <taxon>Viridiplantae</taxon>
        <taxon>Streptophyta</taxon>
        <taxon>Embryophyta</taxon>
        <taxon>Tracheophyta</taxon>
        <taxon>Spermatophyta</taxon>
        <taxon>Magnoliopsida</taxon>
        <taxon>eudicotyledons</taxon>
        <taxon>Gunneridae</taxon>
        <taxon>Pentapetalae</taxon>
        <taxon>rosids</taxon>
        <taxon>fabids</taxon>
        <taxon>Rosales</taxon>
        <taxon>Rosaceae</taxon>
        <taxon>Amygdaloideae</taxon>
        <taxon>Amygdaleae</taxon>
        <taxon>Prunus</taxon>
    </lineage>
</organism>
<proteinExistence type="predicted"/>
<evidence type="ECO:0000313" key="3">
    <source>
        <dbReference type="Proteomes" id="UP001054821"/>
    </source>
</evidence>
<feature type="signal peptide" evidence="1">
    <location>
        <begin position="1"/>
        <end position="25"/>
    </location>
</feature>
<dbReference type="Proteomes" id="UP001054821">
    <property type="component" value="Chromosome 6"/>
</dbReference>
<evidence type="ECO:0000256" key="1">
    <source>
        <dbReference type="SAM" id="SignalP"/>
    </source>
</evidence>
<sequence>MSFSFYVSHLLCSIILVSEPTMGSGKATVHELSPTTISMDVRHDHLETQLQDTQDTITTLLSTQEAHQTYISSLRKSVDNLATAQTNLQSSIKNQFGQLQQTFFDELRHLRPHPHLSPLTFLQHPPPSLHL</sequence>
<keyword evidence="1" id="KW-0732">Signal</keyword>
<dbReference type="AlphaFoldDB" id="A0AAD4VDB8"/>
<gene>
    <name evidence="2" type="ORF">L3X38_031860</name>
</gene>
<dbReference type="EMBL" id="JAJFAZ020000006">
    <property type="protein sequence ID" value="KAI5322788.1"/>
    <property type="molecule type" value="Genomic_DNA"/>
</dbReference>
<feature type="chain" id="PRO_5042213577" evidence="1">
    <location>
        <begin position="26"/>
        <end position="131"/>
    </location>
</feature>